<dbReference type="GO" id="GO:0097367">
    <property type="term" value="F:carbohydrate derivative binding"/>
    <property type="evidence" value="ECO:0007669"/>
    <property type="project" value="InterPro"/>
</dbReference>
<dbReference type="InterPro" id="IPR017552">
    <property type="entry name" value="PHI/rmpB"/>
</dbReference>
<gene>
    <name evidence="3" type="primary">hxlB_2</name>
    <name evidence="3" type="ORF">ERS852491_01619</name>
</gene>
<dbReference type="SUPFAM" id="SSF53697">
    <property type="entry name" value="SIS domain"/>
    <property type="match status" value="1"/>
</dbReference>
<protein>
    <submittedName>
        <fullName evidence="3">3-hexulose-6-phosphate isomerase</fullName>
        <ecNumber evidence="3">5.3.1.27</ecNumber>
    </submittedName>
</protein>
<evidence type="ECO:0000259" key="2">
    <source>
        <dbReference type="PROSITE" id="PS51464"/>
    </source>
</evidence>
<dbReference type="OrthoDB" id="9797832at2"/>
<sequence length="188" mass="20674">MEKKQYKEMHDVIIEECGCALEAIDADDVLRYIGMIQSAEKVFFVGVGRVLLSLEAMAKRYAHLGIRAVIVGEITEPAITPRDVLVVGSGSGETLFPAGIARKAKAAGAKVIHIGSNPSSGLRDVADLFLRIPVESRAKMEDEIHSRQPMTSLFEQALLLFGDTTAMMMIEDKKIDLDGLWEYHANLE</sequence>
<evidence type="ECO:0000256" key="1">
    <source>
        <dbReference type="ARBA" id="ARBA00009235"/>
    </source>
</evidence>
<dbReference type="Pfam" id="PF01380">
    <property type="entry name" value="SIS"/>
    <property type="match status" value="1"/>
</dbReference>
<dbReference type="AlphaFoldDB" id="A0A174DFM0"/>
<organism evidence="3 4">
    <name type="scientific">Faecalicatena contorta</name>
    <dbReference type="NCBI Taxonomy" id="39482"/>
    <lineage>
        <taxon>Bacteria</taxon>
        <taxon>Bacillati</taxon>
        <taxon>Bacillota</taxon>
        <taxon>Clostridia</taxon>
        <taxon>Lachnospirales</taxon>
        <taxon>Lachnospiraceae</taxon>
        <taxon>Faecalicatena</taxon>
    </lineage>
</organism>
<comment type="similarity">
    <text evidence="1">Belongs to the SIS family. PHI subfamily.</text>
</comment>
<dbReference type="GO" id="GO:0043800">
    <property type="term" value="F:6-phospho-3-hexuloisomerase activity"/>
    <property type="evidence" value="ECO:0007669"/>
    <property type="project" value="UniProtKB-EC"/>
</dbReference>
<dbReference type="STRING" id="39482.ERS852491_01619"/>
<dbReference type="InterPro" id="IPR001347">
    <property type="entry name" value="SIS_dom"/>
</dbReference>
<name>A0A174DFM0_9FIRM</name>
<dbReference type="PROSITE" id="PS51464">
    <property type="entry name" value="SIS"/>
    <property type="match status" value="1"/>
</dbReference>
<reference evidence="3 4" key="1">
    <citation type="submission" date="2015-09" db="EMBL/GenBank/DDBJ databases">
        <authorList>
            <consortium name="Pathogen Informatics"/>
        </authorList>
    </citation>
    <scope>NUCLEOTIDE SEQUENCE [LARGE SCALE GENOMIC DNA]</scope>
    <source>
        <strain evidence="3 4">2789STDY5834876</strain>
    </source>
</reference>
<dbReference type="EC" id="5.3.1.27" evidence="3"/>
<dbReference type="Gene3D" id="3.40.50.10490">
    <property type="entry name" value="Glucose-6-phosphate isomerase like protein, domain 1"/>
    <property type="match status" value="1"/>
</dbReference>
<dbReference type="EMBL" id="CYZU01000012">
    <property type="protein sequence ID" value="CUO23119.1"/>
    <property type="molecule type" value="Genomic_DNA"/>
</dbReference>
<dbReference type="PANTHER" id="PTHR43443:SF1">
    <property type="entry name" value="3-HEXULOSE-6-PHOSPHATE ISOMERASE"/>
    <property type="match status" value="1"/>
</dbReference>
<dbReference type="GO" id="GO:1901135">
    <property type="term" value="P:carbohydrate derivative metabolic process"/>
    <property type="evidence" value="ECO:0007669"/>
    <property type="project" value="InterPro"/>
</dbReference>
<dbReference type="RefSeq" id="WP_050641909.1">
    <property type="nucleotide sequence ID" value="NZ_CABKUE010000009.1"/>
</dbReference>
<dbReference type="Proteomes" id="UP000095544">
    <property type="component" value="Unassembled WGS sequence"/>
</dbReference>
<proteinExistence type="inferred from homology"/>
<dbReference type="PANTHER" id="PTHR43443">
    <property type="entry name" value="3-HEXULOSE-6-PHOSPHATE ISOMERASE"/>
    <property type="match status" value="1"/>
</dbReference>
<dbReference type="InterPro" id="IPR046348">
    <property type="entry name" value="SIS_dom_sf"/>
</dbReference>
<accession>A0A174DFM0</accession>
<evidence type="ECO:0000313" key="4">
    <source>
        <dbReference type="Proteomes" id="UP000095544"/>
    </source>
</evidence>
<evidence type="ECO:0000313" key="3">
    <source>
        <dbReference type="EMBL" id="CUO23119.1"/>
    </source>
</evidence>
<keyword evidence="3" id="KW-0413">Isomerase</keyword>
<feature type="domain" description="SIS" evidence="2">
    <location>
        <begin position="32"/>
        <end position="180"/>
    </location>
</feature>